<dbReference type="PANTHER" id="PTHR32268:SF11">
    <property type="entry name" value="HOMOSERINE O-ACETYLTRANSFERASE"/>
    <property type="match status" value="1"/>
</dbReference>
<dbReference type="KEGG" id="aaf:AURANDRAFT_35877"/>
<dbReference type="PANTHER" id="PTHR32268">
    <property type="entry name" value="HOMOSERINE O-ACETYLTRANSFERASE"/>
    <property type="match status" value="1"/>
</dbReference>
<evidence type="ECO:0000259" key="3">
    <source>
        <dbReference type="Pfam" id="PF00561"/>
    </source>
</evidence>
<evidence type="ECO:0000256" key="2">
    <source>
        <dbReference type="ARBA" id="ARBA00022679"/>
    </source>
</evidence>
<proteinExistence type="inferred from homology"/>
<evidence type="ECO:0000313" key="4">
    <source>
        <dbReference type="EMBL" id="EGB12658.1"/>
    </source>
</evidence>
<dbReference type="OrthoDB" id="191364at2759"/>
<dbReference type="InterPro" id="IPR029058">
    <property type="entry name" value="AB_hydrolase_fold"/>
</dbReference>
<dbReference type="GO" id="GO:0009092">
    <property type="term" value="P:homoserine metabolic process"/>
    <property type="evidence" value="ECO:0007669"/>
    <property type="project" value="TreeGrafter"/>
</dbReference>
<dbReference type="InterPro" id="IPR008220">
    <property type="entry name" value="HAT_MetX-like"/>
</dbReference>
<dbReference type="GeneID" id="20221679"/>
<dbReference type="OMA" id="LGGCQGT"/>
<dbReference type="NCBIfam" id="TIGR01392">
    <property type="entry name" value="homoserO_Ac_trn"/>
    <property type="match status" value="1"/>
</dbReference>
<dbReference type="Proteomes" id="UP000002729">
    <property type="component" value="Unassembled WGS sequence"/>
</dbReference>
<dbReference type="InterPro" id="IPR000073">
    <property type="entry name" value="AB_hydrolase_1"/>
</dbReference>
<dbReference type="GO" id="GO:0004414">
    <property type="term" value="F:homoserine O-acetyltransferase activity"/>
    <property type="evidence" value="ECO:0007669"/>
    <property type="project" value="TreeGrafter"/>
</dbReference>
<name>F0XVT5_AURAN</name>
<dbReference type="SUPFAM" id="SSF53474">
    <property type="entry name" value="alpha/beta-Hydrolases"/>
    <property type="match status" value="1"/>
</dbReference>
<keyword evidence="5" id="KW-1185">Reference proteome</keyword>
<feature type="domain" description="AB hydrolase-1" evidence="3">
    <location>
        <begin position="128"/>
        <end position="425"/>
    </location>
</feature>
<sequence length="447" mass="47924">MAAANGVAMGAMRRFSAARALAPRAATARALVPTSTRCVTSRAAAARAVTSRTTHRWRRAPCRPLSAGLKAAADDEGGGLADEYSGTMDGSSGELHVVESFELESGRVLRDVGVKYKTWGALNAARDNVLVVCHALTGSHELELWWGDLLGPGKAFDTDRYFVVCVNTLGSPYGSCSPLTPDGDAADGSAYGARFPHDATIRDAVGLQALVLKDAIGVGRVACAVGGSMGGMLALELCYQTDVPVESAVLLATNGRHGAWQIAISALQRQAVFSDPKYAGGDYGDDPPVRGLSVARQIAMVSYRTHNAYETKFGRESEAGAREGGPRLFDVESYLSYQGAKFIQRSFDANCYVALTRLMDSHDVARGRGKYPHVLRDVAQPTLVLGISSDVLYPLHEQQELAIHLANCRGFHAIDSDEGHDGFLLEQDAVTRHVTAFLKETFPEKYD</sequence>
<dbReference type="NCBIfam" id="NF001209">
    <property type="entry name" value="PRK00175.1"/>
    <property type="match status" value="1"/>
</dbReference>
<dbReference type="GO" id="GO:0009086">
    <property type="term" value="P:methionine biosynthetic process"/>
    <property type="evidence" value="ECO:0007669"/>
    <property type="project" value="TreeGrafter"/>
</dbReference>
<comment type="similarity">
    <text evidence="1">Belongs to the AB hydrolase superfamily. MetX family.</text>
</comment>
<dbReference type="Gene3D" id="3.40.50.1820">
    <property type="entry name" value="alpha/beta hydrolase"/>
    <property type="match status" value="1"/>
</dbReference>
<dbReference type="Pfam" id="PF00561">
    <property type="entry name" value="Abhydrolase_1"/>
    <property type="match status" value="1"/>
</dbReference>
<organism evidence="5">
    <name type="scientific">Aureococcus anophagefferens</name>
    <name type="common">Harmful bloom alga</name>
    <dbReference type="NCBI Taxonomy" id="44056"/>
    <lineage>
        <taxon>Eukaryota</taxon>
        <taxon>Sar</taxon>
        <taxon>Stramenopiles</taxon>
        <taxon>Ochrophyta</taxon>
        <taxon>Pelagophyceae</taxon>
        <taxon>Pelagomonadales</taxon>
        <taxon>Pelagomonadaceae</taxon>
        <taxon>Aureococcus</taxon>
    </lineage>
</organism>
<dbReference type="AlphaFoldDB" id="F0XVT5"/>
<dbReference type="HAMAP" id="MF_00296">
    <property type="entry name" value="MetX_acyltransf"/>
    <property type="match status" value="1"/>
</dbReference>
<keyword evidence="2" id="KW-0808">Transferase</keyword>
<reference evidence="4 5" key="1">
    <citation type="journal article" date="2011" name="Proc. Natl. Acad. Sci. U.S.A.">
        <title>Niche of harmful alga Aureococcus anophagefferens revealed through ecogenomics.</title>
        <authorList>
            <person name="Gobler C.J."/>
            <person name="Berry D.L."/>
            <person name="Dyhrman S.T."/>
            <person name="Wilhelm S.W."/>
            <person name="Salamov A."/>
            <person name="Lobanov A.V."/>
            <person name="Zhang Y."/>
            <person name="Collier J.L."/>
            <person name="Wurch L.L."/>
            <person name="Kustka A.B."/>
            <person name="Dill B.D."/>
            <person name="Shah M."/>
            <person name="VerBerkmoes N.C."/>
            <person name="Kuo A."/>
            <person name="Terry A."/>
            <person name="Pangilinan J."/>
            <person name="Lindquist E.A."/>
            <person name="Lucas S."/>
            <person name="Paulsen I.T."/>
            <person name="Hattenrath-Lehmann T.K."/>
            <person name="Talmage S.C."/>
            <person name="Walker E.A."/>
            <person name="Koch F."/>
            <person name="Burson A.M."/>
            <person name="Marcoval M.A."/>
            <person name="Tang Y.Z."/>
            <person name="Lecleir G.R."/>
            <person name="Coyne K.J."/>
            <person name="Berg G.M."/>
            <person name="Bertrand E.M."/>
            <person name="Saito M.A."/>
            <person name="Gladyshev V.N."/>
            <person name="Grigoriev I.V."/>
        </authorList>
    </citation>
    <scope>NUCLEOTIDE SEQUENCE [LARGE SCALE GENOMIC DNA]</scope>
    <source>
        <strain evidence="5">CCMP 1984</strain>
    </source>
</reference>
<evidence type="ECO:0000313" key="5">
    <source>
        <dbReference type="Proteomes" id="UP000002729"/>
    </source>
</evidence>
<dbReference type="eggNOG" id="ENOG502QRIX">
    <property type="taxonomic scope" value="Eukaryota"/>
</dbReference>
<dbReference type="EMBL" id="GL833120">
    <property type="protein sequence ID" value="EGB12658.1"/>
    <property type="molecule type" value="Genomic_DNA"/>
</dbReference>
<gene>
    <name evidence="4" type="ORF">AURANDRAFT_35877</name>
</gene>
<protein>
    <recommendedName>
        <fullName evidence="3">AB hydrolase-1 domain-containing protein</fullName>
    </recommendedName>
</protein>
<evidence type="ECO:0000256" key="1">
    <source>
        <dbReference type="ARBA" id="ARBA00006886"/>
    </source>
</evidence>
<dbReference type="RefSeq" id="XP_009032316.1">
    <property type="nucleotide sequence ID" value="XM_009034068.1"/>
</dbReference>
<dbReference type="InParanoid" id="F0XVT5"/>
<accession>F0XVT5</accession>